<gene>
    <name evidence="2" type="ORF">XAT740_LOCUS44540</name>
</gene>
<dbReference type="SUPFAM" id="SSF53335">
    <property type="entry name" value="S-adenosyl-L-methionine-dependent methyltransferases"/>
    <property type="match status" value="1"/>
</dbReference>
<dbReference type="EMBL" id="CAJNOR010005662">
    <property type="protein sequence ID" value="CAF1571682.1"/>
    <property type="molecule type" value="Genomic_DNA"/>
</dbReference>
<name>A0A815YLT4_ADIRI</name>
<keyword evidence="3" id="KW-1185">Reference proteome</keyword>
<dbReference type="Proteomes" id="UP000663828">
    <property type="component" value="Unassembled WGS sequence"/>
</dbReference>
<feature type="region of interest" description="Disordered" evidence="1">
    <location>
        <begin position="1"/>
        <end position="21"/>
    </location>
</feature>
<evidence type="ECO:0000256" key="1">
    <source>
        <dbReference type="SAM" id="MobiDB-lite"/>
    </source>
</evidence>
<accession>A0A815YLT4</accession>
<proteinExistence type="predicted"/>
<dbReference type="InterPro" id="IPR029063">
    <property type="entry name" value="SAM-dependent_MTases_sf"/>
</dbReference>
<protein>
    <recommendedName>
        <fullName evidence="4">Methyltransferase type 11 domain-containing protein</fullName>
    </recommendedName>
</protein>
<organism evidence="2 3">
    <name type="scientific">Adineta ricciae</name>
    <name type="common">Rotifer</name>
    <dbReference type="NCBI Taxonomy" id="249248"/>
    <lineage>
        <taxon>Eukaryota</taxon>
        <taxon>Metazoa</taxon>
        <taxon>Spiralia</taxon>
        <taxon>Gnathifera</taxon>
        <taxon>Rotifera</taxon>
        <taxon>Eurotatoria</taxon>
        <taxon>Bdelloidea</taxon>
        <taxon>Adinetida</taxon>
        <taxon>Adinetidae</taxon>
        <taxon>Adineta</taxon>
    </lineage>
</organism>
<dbReference type="CDD" id="cd02440">
    <property type="entry name" value="AdoMet_MTases"/>
    <property type="match status" value="1"/>
</dbReference>
<dbReference type="AlphaFoldDB" id="A0A815YLT4"/>
<evidence type="ECO:0000313" key="3">
    <source>
        <dbReference type="Proteomes" id="UP000663828"/>
    </source>
</evidence>
<evidence type="ECO:0008006" key="4">
    <source>
        <dbReference type="Google" id="ProtNLM"/>
    </source>
</evidence>
<sequence length="363" mass="42501">MPIMLKQQSSSSLINKSPKKDKDLPTVKVTHDYVFTRWMGSWERRLSLWSNHAYSDALLGYIGKIFGQQANIYHYFDRLWNDSLYNSNDELDLLNILIERISKVPGAKTSLHKRQETSRTESRLNEIRAIFDRNFNSRFKISSKINTEHLIRKDSIKSYFDLGCGNGLITARIGNYFNLSSETIFGGDVFNSHNPDITFVSIDQDQSIIDLSDRSVNLITCLVTLHHIPHIDKILRELARIVQPNGYLIIREHDCKLERSLLTKYLHFIHGIMIIARIGEFSTEYSIDKTEKLTWIEQKKKIINYTKSIQYKTREEWQKHLENVGFTHLATFDYDLNQTTNPQRLFYAVYQRDHQVSSNTEQT</sequence>
<dbReference type="Gene3D" id="3.40.50.150">
    <property type="entry name" value="Vaccinia Virus protein VP39"/>
    <property type="match status" value="1"/>
</dbReference>
<reference evidence="2" key="1">
    <citation type="submission" date="2021-02" db="EMBL/GenBank/DDBJ databases">
        <authorList>
            <person name="Nowell W R."/>
        </authorList>
    </citation>
    <scope>NUCLEOTIDE SEQUENCE</scope>
</reference>
<evidence type="ECO:0000313" key="2">
    <source>
        <dbReference type="EMBL" id="CAF1571682.1"/>
    </source>
</evidence>
<comment type="caution">
    <text evidence="2">The sequence shown here is derived from an EMBL/GenBank/DDBJ whole genome shotgun (WGS) entry which is preliminary data.</text>
</comment>
<dbReference type="Pfam" id="PF13489">
    <property type="entry name" value="Methyltransf_23"/>
    <property type="match status" value="1"/>
</dbReference>
<feature type="compositionally biased region" description="Polar residues" evidence="1">
    <location>
        <begin position="1"/>
        <end position="15"/>
    </location>
</feature>